<dbReference type="InterPro" id="IPR002744">
    <property type="entry name" value="MIP18-like"/>
</dbReference>
<protein>
    <recommendedName>
        <fullName evidence="8">Iron-sulfur cluster carrier protein</fullName>
    </recommendedName>
</protein>
<dbReference type="InterPro" id="IPR044304">
    <property type="entry name" value="NUBPL-like"/>
</dbReference>
<evidence type="ECO:0000256" key="9">
    <source>
        <dbReference type="SAM" id="MobiDB-lite"/>
    </source>
</evidence>
<evidence type="ECO:0000256" key="5">
    <source>
        <dbReference type="ARBA" id="ARBA00022840"/>
    </source>
</evidence>
<evidence type="ECO:0000313" key="11">
    <source>
        <dbReference type="EMBL" id="MCF2870191.1"/>
    </source>
</evidence>
<keyword evidence="12" id="KW-1185">Reference proteome</keyword>
<accession>A0ABS9CTA7</accession>
<feature type="region of interest" description="Disordered" evidence="9">
    <location>
        <begin position="79"/>
        <end position="115"/>
    </location>
</feature>
<dbReference type="GO" id="GO:0005524">
    <property type="term" value="F:ATP binding"/>
    <property type="evidence" value="ECO:0007669"/>
    <property type="project" value="UniProtKB-KW"/>
</dbReference>
<evidence type="ECO:0000313" key="12">
    <source>
        <dbReference type="Proteomes" id="UP001200557"/>
    </source>
</evidence>
<dbReference type="Pfam" id="PF01883">
    <property type="entry name" value="FeS_assembly_P"/>
    <property type="match status" value="1"/>
</dbReference>
<dbReference type="InterPro" id="IPR027417">
    <property type="entry name" value="P-loop_NTPase"/>
</dbReference>
<feature type="domain" description="MIP18 family-like" evidence="10">
    <location>
        <begin position="6"/>
        <end position="76"/>
    </location>
</feature>
<evidence type="ECO:0000256" key="2">
    <source>
        <dbReference type="ARBA" id="ARBA00008205"/>
    </source>
</evidence>
<dbReference type="InterPro" id="IPR034904">
    <property type="entry name" value="FSCA_dom_sf"/>
</dbReference>
<keyword evidence="4 8" id="KW-0547">Nucleotide-binding</keyword>
<dbReference type="Gene3D" id="3.40.50.300">
    <property type="entry name" value="P-loop containing nucleotide triphosphate hydrolases"/>
    <property type="match status" value="1"/>
</dbReference>
<feature type="binding site" evidence="8">
    <location>
        <begin position="128"/>
        <end position="135"/>
    </location>
    <ligand>
        <name>ATP</name>
        <dbReference type="ChEBI" id="CHEBI:30616"/>
    </ligand>
</feature>
<dbReference type="Proteomes" id="UP001200557">
    <property type="component" value="Unassembled WGS sequence"/>
</dbReference>
<dbReference type="InterPro" id="IPR019591">
    <property type="entry name" value="Mrp/NBP35_ATP-bd"/>
</dbReference>
<keyword evidence="7 8" id="KW-0411">Iron-sulfur</keyword>
<dbReference type="PANTHER" id="PTHR42961:SF2">
    <property type="entry name" value="IRON-SULFUR PROTEIN NUBPL"/>
    <property type="match status" value="1"/>
</dbReference>
<dbReference type="InterPro" id="IPR000808">
    <property type="entry name" value="Mrp-like_CS"/>
</dbReference>
<name>A0ABS9CTA7_9RHOB</name>
<evidence type="ECO:0000256" key="6">
    <source>
        <dbReference type="ARBA" id="ARBA00023004"/>
    </source>
</evidence>
<dbReference type="CDD" id="cd02037">
    <property type="entry name" value="Mrp_NBP35"/>
    <property type="match status" value="1"/>
</dbReference>
<dbReference type="PROSITE" id="PS01215">
    <property type="entry name" value="MRP"/>
    <property type="match status" value="1"/>
</dbReference>
<comment type="caution">
    <text evidence="11">The sequence shown here is derived from an EMBL/GenBank/DDBJ whole genome shotgun (WGS) entry which is preliminary data.</text>
</comment>
<dbReference type="EMBL" id="JAKGAQ010000001">
    <property type="protein sequence ID" value="MCF2870191.1"/>
    <property type="molecule type" value="Genomic_DNA"/>
</dbReference>
<comment type="similarity">
    <text evidence="8">Belongs to the Mrp/NBP35 ATP-binding proteins family.</text>
</comment>
<reference evidence="11 12" key="1">
    <citation type="submission" date="2022-01" db="EMBL/GenBank/DDBJ databases">
        <title>Octadecabacter sp. nov., isolated from a marine alga.</title>
        <authorList>
            <person name="Jin M.S."/>
            <person name="Kim H.M."/>
            <person name="Han D.M."/>
            <person name="Jung J.J."/>
            <person name="Jeon C.O."/>
        </authorList>
    </citation>
    <scope>NUCLEOTIDE SEQUENCE [LARGE SCALE GENOMIC DNA]</scope>
    <source>
        <strain evidence="11 12">G9-8</strain>
    </source>
</reference>
<dbReference type="RefSeq" id="WP_235224303.1">
    <property type="nucleotide sequence ID" value="NZ_JAKGAQ010000001.1"/>
</dbReference>
<gene>
    <name evidence="11" type="ORF">L0664_03855</name>
</gene>
<evidence type="ECO:0000256" key="8">
    <source>
        <dbReference type="HAMAP-Rule" id="MF_02040"/>
    </source>
</evidence>
<evidence type="ECO:0000259" key="10">
    <source>
        <dbReference type="Pfam" id="PF01883"/>
    </source>
</evidence>
<comment type="similarity">
    <text evidence="1">In the N-terminal section; belongs to the MIP18 family.</text>
</comment>
<organism evidence="11 12">
    <name type="scientific">Octadecabacter dasysiphoniae</name>
    <dbReference type="NCBI Taxonomy" id="2909341"/>
    <lineage>
        <taxon>Bacteria</taxon>
        <taxon>Pseudomonadati</taxon>
        <taxon>Pseudomonadota</taxon>
        <taxon>Alphaproteobacteria</taxon>
        <taxon>Rhodobacterales</taxon>
        <taxon>Roseobacteraceae</taxon>
        <taxon>Octadecabacter</taxon>
    </lineage>
</organism>
<dbReference type="SUPFAM" id="SSF117916">
    <property type="entry name" value="Fe-S cluster assembly (FSCA) domain-like"/>
    <property type="match status" value="1"/>
</dbReference>
<proteinExistence type="inferred from homology"/>
<evidence type="ECO:0000256" key="4">
    <source>
        <dbReference type="ARBA" id="ARBA00022741"/>
    </source>
</evidence>
<sequence length="365" mass="37763">MAITNETILAALGTIGLPDGGDLVSRDMIRALQVQGDSVRFVIEAPDAATASRMEPIRQAAEMIVSKMDGVSSASVVLTAPTAGGPSKQPQPPADKTPPNLTIGRHPTPQAGPEGVPGVARIIAIGSGKGGVGKSTVSSNLAVALAKQGRRVGLLDADIYGPSQPRMMGVNKRPGSPDGKTIIPLQAHGVTMMSIGLMVDPNKAVVWRGPMLMGALQQMLTQVEWGELDVLLVDLPPGTGDVQLTLCQKTHLTGAIVVSTPQDVALIDARKALDMFNTLKTPVLGLIENMSTYICPECGHEAHLFGHGGVEAEAKDIGAPFLGSLPLDLDTRLAGDAGTPIAAGESPMAQSYATLAKRMIDGGMA</sequence>
<dbReference type="InterPro" id="IPR033756">
    <property type="entry name" value="YlxH/NBP35"/>
</dbReference>
<comment type="subunit">
    <text evidence="8">Homodimer.</text>
</comment>
<comment type="function">
    <text evidence="8">Binds and transfers iron-sulfur (Fe-S) clusters to target apoproteins. Can hydrolyze ATP.</text>
</comment>
<evidence type="ECO:0000256" key="3">
    <source>
        <dbReference type="ARBA" id="ARBA00022723"/>
    </source>
</evidence>
<keyword evidence="3 8" id="KW-0479">Metal-binding</keyword>
<evidence type="ECO:0000256" key="1">
    <source>
        <dbReference type="ARBA" id="ARBA00007352"/>
    </source>
</evidence>
<dbReference type="PANTHER" id="PTHR42961">
    <property type="entry name" value="IRON-SULFUR PROTEIN NUBPL"/>
    <property type="match status" value="1"/>
</dbReference>
<keyword evidence="8" id="KW-0378">Hydrolase</keyword>
<keyword evidence="6 8" id="KW-0408">Iron</keyword>
<dbReference type="HAMAP" id="MF_02040">
    <property type="entry name" value="Mrp_NBP35"/>
    <property type="match status" value="1"/>
</dbReference>
<evidence type="ECO:0000256" key="7">
    <source>
        <dbReference type="ARBA" id="ARBA00023014"/>
    </source>
</evidence>
<dbReference type="Pfam" id="PF10609">
    <property type="entry name" value="ParA"/>
    <property type="match status" value="1"/>
</dbReference>
<comment type="similarity">
    <text evidence="2">In the C-terminal section; belongs to the Mrp/NBP35 ATP-binding proteins family.</text>
</comment>
<dbReference type="SUPFAM" id="SSF52540">
    <property type="entry name" value="P-loop containing nucleoside triphosphate hydrolases"/>
    <property type="match status" value="1"/>
</dbReference>
<keyword evidence="5 8" id="KW-0067">ATP-binding</keyword>